<evidence type="ECO:0000313" key="2">
    <source>
        <dbReference type="EMBL" id="CAI3652549.1"/>
    </source>
</evidence>
<evidence type="ECO:0000313" key="1">
    <source>
        <dbReference type="EMBL" id="CAG9701546.1"/>
    </source>
</evidence>
<organism evidence="1 3">
    <name type="scientific">Clostridium neonatale</name>
    <dbReference type="NCBI Taxonomy" id="137838"/>
    <lineage>
        <taxon>Bacteria</taxon>
        <taxon>Bacillati</taxon>
        <taxon>Bacillota</taxon>
        <taxon>Clostridia</taxon>
        <taxon>Eubacteriales</taxon>
        <taxon>Clostridiaceae</taxon>
        <taxon>Clostridium</taxon>
    </lineage>
</organism>
<dbReference type="Proteomes" id="UP001189143">
    <property type="component" value="Unassembled WGS sequence"/>
</dbReference>
<comment type="caution">
    <text evidence="1">The sequence shown here is derived from an EMBL/GenBank/DDBJ whole genome shotgun (WGS) entry which is preliminary data.</text>
</comment>
<name>A0AA86JFT8_9CLOT</name>
<dbReference type="Proteomes" id="UP000789738">
    <property type="component" value="Unassembled WGS sequence"/>
</dbReference>
<reference evidence="2" key="2">
    <citation type="submission" date="2022-10" db="EMBL/GenBank/DDBJ databases">
        <authorList>
            <person name="Aires J."/>
            <person name="Mesa V."/>
        </authorList>
    </citation>
    <scope>NUCLEOTIDE SEQUENCE</scope>
    <source>
        <strain evidence="2">Clostridium neonatale JD116</strain>
    </source>
</reference>
<dbReference type="AlphaFoldDB" id="A0AA86JFT8"/>
<dbReference type="EMBL" id="CAMTCP010000253">
    <property type="protein sequence ID" value="CAI3652549.1"/>
    <property type="molecule type" value="Genomic_DNA"/>
</dbReference>
<proteinExistence type="predicted"/>
<evidence type="ECO:0000313" key="3">
    <source>
        <dbReference type="Proteomes" id="UP000789738"/>
    </source>
</evidence>
<accession>A0AA86JFT8</accession>
<protein>
    <submittedName>
        <fullName evidence="1">Uncharacterized protein</fullName>
    </submittedName>
</protein>
<sequence length="43" mass="5205">MLFKKVLTCQKKYPKEKSELYLNKTRTIRKVRIASITMFINQN</sequence>
<gene>
    <name evidence="2" type="ORF">CNEO2_540008</name>
    <name evidence="1" type="ORF">CNEO_10080</name>
</gene>
<dbReference type="EMBL" id="CAKJVE010000001">
    <property type="protein sequence ID" value="CAG9701546.1"/>
    <property type="molecule type" value="Genomic_DNA"/>
</dbReference>
<reference evidence="1" key="1">
    <citation type="submission" date="2021-10" db="EMBL/GenBank/DDBJ databases">
        <authorList>
            <person name="Mesa V."/>
        </authorList>
    </citation>
    <scope>NUCLEOTIDE SEQUENCE</scope>
    <source>
        <strain evidence="1">CC3_PB</strain>
    </source>
</reference>